<reference evidence="1 2" key="1">
    <citation type="submission" date="2016-10" db="EMBL/GenBank/DDBJ databases">
        <title>Genome sequence of the basidiomycete white-rot fungus Trametes pubescens.</title>
        <authorList>
            <person name="Makela M.R."/>
            <person name="Granchi Z."/>
            <person name="Peng M."/>
            <person name="De Vries R.P."/>
            <person name="Grigoriev I."/>
            <person name="Riley R."/>
            <person name="Hilden K."/>
        </authorList>
    </citation>
    <scope>NUCLEOTIDE SEQUENCE [LARGE SCALE GENOMIC DNA]</scope>
    <source>
        <strain evidence="1 2">FBCC735</strain>
    </source>
</reference>
<dbReference type="OrthoDB" id="2740891at2759"/>
<comment type="caution">
    <text evidence="1">The sequence shown here is derived from an EMBL/GenBank/DDBJ whole genome shotgun (WGS) entry which is preliminary data.</text>
</comment>
<feature type="non-terminal residue" evidence="1">
    <location>
        <position position="1"/>
    </location>
</feature>
<evidence type="ECO:0000313" key="2">
    <source>
        <dbReference type="Proteomes" id="UP000184267"/>
    </source>
</evidence>
<proteinExistence type="predicted"/>
<name>A0A1M2VHA2_TRAPU</name>
<keyword evidence="2" id="KW-1185">Reference proteome</keyword>
<dbReference type="AlphaFoldDB" id="A0A1M2VHA2"/>
<gene>
    <name evidence="1" type="ORF">TRAPUB_2198</name>
</gene>
<sequence>RPGQENAIEVQRTKENTMYQFYKLNVATQKELYTTEDGVNAVMSNAISFHPSGKPVPSSLQIDPQTPTETREWEKCNTILGSTSFRLPHQSERQMIQMFNRQQAPPKAVNV</sequence>
<organism evidence="1 2">
    <name type="scientific">Trametes pubescens</name>
    <name type="common">White-rot fungus</name>
    <dbReference type="NCBI Taxonomy" id="154538"/>
    <lineage>
        <taxon>Eukaryota</taxon>
        <taxon>Fungi</taxon>
        <taxon>Dikarya</taxon>
        <taxon>Basidiomycota</taxon>
        <taxon>Agaricomycotina</taxon>
        <taxon>Agaricomycetes</taxon>
        <taxon>Polyporales</taxon>
        <taxon>Polyporaceae</taxon>
        <taxon>Trametes</taxon>
    </lineage>
</organism>
<protein>
    <submittedName>
        <fullName evidence="1">Uncharacterized protein</fullName>
    </submittedName>
</protein>
<dbReference type="Proteomes" id="UP000184267">
    <property type="component" value="Unassembled WGS sequence"/>
</dbReference>
<dbReference type="EMBL" id="MNAD01001234">
    <property type="protein sequence ID" value="OJT06952.1"/>
    <property type="molecule type" value="Genomic_DNA"/>
</dbReference>
<accession>A0A1M2VHA2</accession>
<evidence type="ECO:0000313" key="1">
    <source>
        <dbReference type="EMBL" id="OJT06952.1"/>
    </source>
</evidence>